<dbReference type="InterPro" id="IPR001708">
    <property type="entry name" value="YidC/ALB3/OXA1/COX18"/>
</dbReference>
<dbReference type="GO" id="GO:0032977">
    <property type="term" value="F:membrane insertase activity"/>
    <property type="evidence" value="ECO:0007669"/>
    <property type="project" value="InterPro"/>
</dbReference>
<reference evidence="17 25" key="1">
    <citation type="submission" date="2018-04" db="EMBL/GenBank/DDBJ databases">
        <authorList>
            <person name="Van Tyne D."/>
        </authorList>
    </citation>
    <scope>NUCLEOTIDE SEQUENCE [LARGE SCALE GENOMIC DNA]</scope>
    <source>
        <strain evidence="17 25">B2535</strain>
    </source>
</reference>
<protein>
    <recommendedName>
        <fullName evidence="12">Membrane protein insertase YidC</fullName>
    </recommendedName>
    <alternativeName>
        <fullName evidence="12">Foldase YidC</fullName>
    </alternativeName>
    <alternativeName>
        <fullName evidence="12">Membrane integrase YidC</fullName>
    </alternativeName>
    <alternativeName>
        <fullName evidence="12">Membrane protein YidC</fullName>
    </alternativeName>
</protein>
<evidence type="ECO:0000313" key="25">
    <source>
        <dbReference type="Proteomes" id="UP000244140"/>
    </source>
</evidence>
<dbReference type="PRINTS" id="PR00701">
    <property type="entry name" value="60KDINNERMP"/>
</dbReference>
<keyword evidence="9" id="KW-0564">Palmitate</keyword>
<keyword evidence="3 12" id="KW-1003">Cell membrane</keyword>
<evidence type="ECO:0000256" key="13">
    <source>
        <dbReference type="SAM" id="MobiDB-lite"/>
    </source>
</evidence>
<dbReference type="GO" id="GO:0005886">
    <property type="term" value="C:plasma membrane"/>
    <property type="evidence" value="ECO:0007669"/>
    <property type="project" value="UniProtKB-SubCell"/>
</dbReference>
<keyword evidence="11 12" id="KW-0449">Lipoprotein</keyword>
<dbReference type="EMBL" id="PZZH01000001">
    <property type="protein sequence ID" value="PTN79282.1"/>
    <property type="molecule type" value="Genomic_DNA"/>
</dbReference>
<reference evidence="16 30" key="5">
    <citation type="submission" date="2019-04" db="EMBL/GenBank/DDBJ databases">
        <title>Step-wise assembly of the neonatal virome modulated by breast feeding.</title>
        <authorList>
            <person name="Liang G."/>
            <person name="Bushman F."/>
        </authorList>
    </citation>
    <scope>NUCLEOTIDE SEQUENCE [LARGE SCALE GENOMIC DNA]</scope>
    <source>
        <strain evidence="16 30">E3754</strain>
    </source>
</reference>
<evidence type="ECO:0000256" key="11">
    <source>
        <dbReference type="ARBA" id="ARBA00023288"/>
    </source>
</evidence>
<dbReference type="Proteomes" id="UP000292223">
    <property type="component" value="Unassembled WGS sequence"/>
</dbReference>
<dbReference type="EMBL" id="WVTJ01000015">
    <property type="protein sequence ID" value="MXS52881.1"/>
    <property type="molecule type" value="Genomic_DNA"/>
</dbReference>
<feature type="transmembrane region" description="Helical" evidence="12">
    <location>
        <begin position="49"/>
        <end position="75"/>
    </location>
</feature>
<accession>A0A1B4XSL7</accession>
<evidence type="ECO:0000256" key="1">
    <source>
        <dbReference type="ARBA" id="ARBA00004651"/>
    </source>
</evidence>
<feature type="domain" description="Membrane insertase YidC/Oxa/ALB C-terminal" evidence="14">
    <location>
        <begin position="58"/>
        <end position="239"/>
    </location>
</feature>
<gene>
    <name evidence="12 16" type="primary">yidC</name>
    <name evidence="22" type="synonym">misCA</name>
    <name evidence="17" type="ORF">DAI13_16560</name>
    <name evidence="19" type="ORF">EGW16_09165</name>
    <name evidence="20" type="ORF">EGW70_06325</name>
    <name evidence="21" type="ORF">EU507_09565</name>
    <name evidence="16" type="ORF">GTI81_09170</name>
    <name evidence="18" type="ORF">H9Q64_15270</name>
    <name evidence="22" type="ORF">NCTC13379_00598</name>
    <name evidence="24" type="ORF">P0083_15760</name>
    <name evidence="23" type="ORF">P0D81_15845</name>
    <name evidence="15" type="ORF">P0E79_06240</name>
</gene>
<evidence type="ECO:0000313" key="33">
    <source>
        <dbReference type="Proteomes" id="UP001222182"/>
    </source>
</evidence>
<reference evidence="18 31" key="6">
    <citation type="submission" date="2020-08" db="EMBL/GenBank/DDBJ databases">
        <title>Enterococcus faecalis SF28073 genome assembly.</title>
        <authorList>
            <person name="Duerkop B.A."/>
            <person name="Johnson C.N."/>
        </authorList>
    </citation>
    <scope>NUCLEOTIDE SEQUENCE [LARGE SCALE GENOMIC DNA]</scope>
    <source>
        <strain evidence="18 31">SF28073</strain>
    </source>
</reference>
<dbReference type="GO" id="GO:0051205">
    <property type="term" value="P:protein insertion into membrane"/>
    <property type="evidence" value="ECO:0007669"/>
    <property type="project" value="TreeGrafter"/>
</dbReference>
<dbReference type="Proteomes" id="UP000254396">
    <property type="component" value="Unassembled WGS sequence"/>
</dbReference>
<sequence length="275" mass="31261">MKKYKRLLLMAGLVTLVFVLSACGTAPVSESSTGIWDRYIVYYFAQAIKFLSLGGSVGIGIILFTLVIRIILLPLMHFQTKSMRKTQELQPQLKALQQKYSSKDPETQRLFREEQQRLYAENNVNPYIGCLPLLVQLPIMMALYQAISRVPELKEGTFLWLSLDKPDPYLILPILAAVFTFASTYLSSMSQLETNASLKIMNYVMPAMIFFMGISLASSLSLYWVVSNAFQTGQTLLLNNPFKIRKEREEAARQAKARERALERAKSPKKKGKKK</sequence>
<evidence type="ECO:0000313" key="22">
    <source>
        <dbReference type="EMBL" id="STP63753.1"/>
    </source>
</evidence>
<proteinExistence type="inferred from homology"/>
<evidence type="ECO:0000313" key="20">
    <source>
        <dbReference type="EMBL" id="ROY51039.1"/>
    </source>
</evidence>
<reference evidence="27 28" key="3">
    <citation type="submission" date="2018-10" db="EMBL/GenBank/DDBJ databases">
        <title>Genotypes and phenotypes of Enterococci isolated from broiler chickens.</title>
        <authorList>
            <person name="Muhammad A.R."/>
            <person name="Diarra M.S."/>
        </authorList>
    </citation>
    <scope>NUCLEOTIDE SEQUENCE [LARGE SCALE GENOMIC DNA]</scope>
    <source>
        <strain evidence="19 28">LIT2 A36'</strain>
        <strain evidence="20 27">P7 C A21</strain>
    </source>
</reference>
<keyword evidence="8 12" id="KW-0472">Membrane</keyword>
<dbReference type="Proteomes" id="UP000516122">
    <property type="component" value="Chromosome"/>
</dbReference>
<dbReference type="InterPro" id="IPR028055">
    <property type="entry name" value="YidC/Oxa/ALB_C"/>
</dbReference>
<evidence type="ECO:0000256" key="12">
    <source>
        <dbReference type="HAMAP-Rule" id="MF_01811"/>
    </source>
</evidence>
<evidence type="ECO:0000313" key="30">
    <source>
        <dbReference type="Proteomes" id="UP000429730"/>
    </source>
</evidence>
<dbReference type="PANTHER" id="PTHR12428">
    <property type="entry name" value="OXA1"/>
    <property type="match status" value="1"/>
</dbReference>
<evidence type="ECO:0000313" key="18">
    <source>
        <dbReference type="EMBL" id="QNP37789.1"/>
    </source>
</evidence>
<organism evidence="20 27">
    <name type="scientific">Enterococcus faecalis</name>
    <name type="common">Streptococcus faecalis</name>
    <dbReference type="NCBI Taxonomy" id="1351"/>
    <lineage>
        <taxon>Bacteria</taxon>
        <taxon>Bacillati</taxon>
        <taxon>Bacillota</taxon>
        <taxon>Bacilli</taxon>
        <taxon>Lactobacillales</taxon>
        <taxon>Enterococcaceae</taxon>
        <taxon>Enterococcus</taxon>
    </lineage>
</organism>
<keyword evidence="10 12" id="KW-0143">Chaperone</keyword>
<name>A0A1B4XSL7_ENTFL</name>
<evidence type="ECO:0000313" key="19">
    <source>
        <dbReference type="EMBL" id="ROX33265.1"/>
    </source>
</evidence>
<dbReference type="EMBL" id="JAREWH010000003">
    <property type="protein sequence ID" value="MDN3192098.1"/>
    <property type="molecule type" value="Genomic_DNA"/>
</dbReference>
<dbReference type="PANTHER" id="PTHR12428:SF65">
    <property type="entry name" value="CYTOCHROME C OXIDASE ASSEMBLY PROTEIN COX18, MITOCHONDRIAL"/>
    <property type="match status" value="1"/>
</dbReference>
<reference evidence="24 33" key="9">
    <citation type="submission" date="2023-03" db="EMBL/GenBank/DDBJ databases">
        <title>Complete genome sequence of an Enterococcus faecalis urinary isolate.</title>
        <authorList>
            <person name="Brauer A.L."/>
            <person name="Armbruster C.E."/>
        </authorList>
    </citation>
    <scope>NUCLEOTIDE SEQUENCE [LARGE SCALE GENOMIC DNA]</scope>
    <source>
        <strain evidence="24 33">3143</strain>
    </source>
</reference>
<dbReference type="Proteomes" id="UP000281488">
    <property type="component" value="Unassembled WGS sequence"/>
</dbReference>
<dbReference type="InterPro" id="IPR047196">
    <property type="entry name" value="YidC_ALB_C"/>
</dbReference>
<comment type="similarity">
    <text evidence="12">Belongs to the OXA1/ALB3/YidC family. Type 2 subfamily.</text>
</comment>
<evidence type="ECO:0000313" key="32">
    <source>
        <dbReference type="Proteomes" id="UP001221642"/>
    </source>
</evidence>
<dbReference type="CDD" id="cd20070">
    <property type="entry name" value="5TM_YidC_Alb3"/>
    <property type="match status" value="1"/>
</dbReference>
<dbReference type="Proteomes" id="UP001221642">
    <property type="component" value="Chromosome"/>
</dbReference>
<evidence type="ECO:0000256" key="10">
    <source>
        <dbReference type="ARBA" id="ARBA00023186"/>
    </source>
</evidence>
<reference evidence="22 26" key="2">
    <citation type="submission" date="2018-06" db="EMBL/GenBank/DDBJ databases">
        <authorList>
            <consortium name="Pathogen Informatics"/>
            <person name="Doyle S."/>
        </authorList>
    </citation>
    <scope>NUCLEOTIDE SEQUENCE [LARGE SCALE GENOMIC DNA]</scope>
    <source>
        <strain evidence="22 26">NCTC13379</strain>
    </source>
</reference>
<dbReference type="NCBIfam" id="TIGR03592">
    <property type="entry name" value="yidC_oxa1_cterm"/>
    <property type="match status" value="1"/>
</dbReference>
<feature type="transmembrane region" description="Helical" evidence="12">
    <location>
        <begin position="127"/>
        <end position="148"/>
    </location>
</feature>
<dbReference type="AlphaFoldDB" id="A0A1B4XSL7"/>
<evidence type="ECO:0000256" key="4">
    <source>
        <dbReference type="ARBA" id="ARBA00022692"/>
    </source>
</evidence>
<evidence type="ECO:0000313" key="24">
    <source>
        <dbReference type="EMBL" id="WER42743.1"/>
    </source>
</evidence>
<dbReference type="EMBL" id="RKMZ01000004">
    <property type="protein sequence ID" value="ROX33265.1"/>
    <property type="molecule type" value="Genomic_DNA"/>
</dbReference>
<dbReference type="EMBL" id="CP119159">
    <property type="protein sequence ID" value="WEH22451.1"/>
    <property type="molecule type" value="Genomic_DNA"/>
</dbReference>
<dbReference type="Proteomes" id="UP001173174">
    <property type="component" value="Unassembled WGS sequence"/>
</dbReference>
<evidence type="ECO:0000313" key="28">
    <source>
        <dbReference type="Proteomes" id="UP000281488"/>
    </source>
</evidence>
<dbReference type="Proteomes" id="UP001222182">
    <property type="component" value="Chromosome"/>
</dbReference>
<dbReference type="EMBL" id="SEWT01000006">
    <property type="protein sequence ID" value="RYU31941.1"/>
    <property type="molecule type" value="Genomic_DNA"/>
</dbReference>
<dbReference type="InterPro" id="IPR023060">
    <property type="entry name" value="YidC/YidC1/YidC2_Firmicutes"/>
</dbReference>
<comment type="subcellular location">
    <subcellularLocation>
        <location evidence="1 12">Cell membrane</location>
        <topology evidence="1 12">Multi-pass membrane protein</topology>
    </subcellularLocation>
</comment>
<keyword evidence="4 12" id="KW-0812">Transmembrane</keyword>
<evidence type="ECO:0000313" key="26">
    <source>
        <dbReference type="Proteomes" id="UP000254396"/>
    </source>
</evidence>
<comment type="function">
    <text evidence="12">Required for the insertion and/or proper folding and/or complex formation of integral membrane proteins into the membrane. Involved in integration of membrane proteins that insert both dependently and independently of the Sec translocase complex, as well as at least some lipoproteins.</text>
</comment>
<dbReference type="SMR" id="A0A1B4XSL7"/>
<dbReference type="HAMAP" id="MF_01811">
    <property type="entry name" value="YidC_type2"/>
    <property type="match status" value="1"/>
</dbReference>
<keyword evidence="6 12" id="KW-0653">Protein transport</keyword>
<reference evidence="21 29" key="4">
    <citation type="submission" date="2019-02" db="EMBL/GenBank/DDBJ databases">
        <title>From farm to fork: dissemination of Tn554::fexA-optrA in linezolid-resistant Enterococcus faecalis clones from chicken feces and meat in Tunisia.</title>
        <authorList>
            <person name="Tedim A.P."/>
            <person name="Elghaieb H."/>
            <person name="Abbassi M.S."/>
            <person name="Novais C."/>
            <person name="Hassen A."/>
            <person name="Peixe L."/>
            <person name="Freitas A.R."/>
        </authorList>
    </citation>
    <scope>NUCLEOTIDE SEQUENCE [LARGE SCALE GENOMIC DNA]</scope>
    <source>
        <strain evidence="21 29">728T</strain>
    </source>
</reference>
<evidence type="ECO:0000256" key="7">
    <source>
        <dbReference type="ARBA" id="ARBA00022989"/>
    </source>
</evidence>
<dbReference type="OMA" id="ATFVQQK"/>
<feature type="transmembrane region" description="Helical" evidence="12">
    <location>
        <begin position="168"/>
        <end position="188"/>
    </location>
</feature>
<reference evidence="15" key="10">
    <citation type="submission" date="2023-03" db="EMBL/GenBank/DDBJ databases">
        <authorList>
            <person name="Zajac M."/>
            <person name="Kwit R."/>
            <person name="Wasyl D."/>
        </authorList>
    </citation>
    <scope>NUCLEOTIDE SEQUENCE</scope>
    <source>
        <strain evidence="15">691B_2</strain>
    </source>
</reference>
<evidence type="ECO:0000313" key="21">
    <source>
        <dbReference type="EMBL" id="RYU31941.1"/>
    </source>
</evidence>
<dbReference type="EMBL" id="RKOR01000013">
    <property type="protein sequence ID" value="ROY51039.1"/>
    <property type="molecule type" value="Genomic_DNA"/>
</dbReference>
<feature type="transmembrane region" description="Helical" evidence="12">
    <location>
        <begin position="200"/>
        <end position="226"/>
    </location>
</feature>
<evidence type="ECO:0000256" key="6">
    <source>
        <dbReference type="ARBA" id="ARBA00022927"/>
    </source>
</evidence>
<evidence type="ECO:0000259" key="14">
    <source>
        <dbReference type="Pfam" id="PF02096"/>
    </source>
</evidence>
<evidence type="ECO:0000313" key="17">
    <source>
        <dbReference type="EMBL" id="PTN79282.1"/>
    </source>
</evidence>
<evidence type="ECO:0000256" key="9">
    <source>
        <dbReference type="ARBA" id="ARBA00023139"/>
    </source>
</evidence>
<dbReference type="eggNOG" id="COG0706">
    <property type="taxonomic scope" value="Bacteria"/>
</dbReference>
<feature type="region of interest" description="Disordered" evidence="13">
    <location>
        <begin position="249"/>
        <end position="275"/>
    </location>
</feature>
<evidence type="ECO:0000256" key="8">
    <source>
        <dbReference type="ARBA" id="ARBA00023136"/>
    </source>
</evidence>
<dbReference type="EMBL" id="CP060804">
    <property type="protein sequence ID" value="QNP37789.1"/>
    <property type="molecule type" value="Genomic_DNA"/>
</dbReference>
<reference evidence="15" key="7">
    <citation type="journal article" date="2023" name="Pathogens">
        <title>Prevalence of Enterococcus spp. and the Whole-Genome Characteristics of Enterococcus faecium and Enterococcus faecalis Strains Isolated from Free-Living Birds in Poland.</title>
        <authorList>
            <person name="Kwit R."/>
            <person name="Zajac M."/>
            <person name="Smialowska-Weglinska A."/>
            <person name="Skarzynska M."/>
            <person name="Bomba A."/>
            <person name="Lalak A."/>
            <person name="Skrzypiec E."/>
            <person name="Wojdat D."/>
            <person name="Koza W."/>
            <person name="Mikos-Wojewoda E."/>
            <person name="Pasim P."/>
            <person name="Skora M."/>
            <person name="Polak M."/>
            <person name="Wiacek J."/>
            <person name="Wasyl D."/>
        </authorList>
    </citation>
    <scope>NUCLEOTIDE SEQUENCE</scope>
    <source>
        <strain evidence="15">691B_2</strain>
    </source>
</reference>
<dbReference type="OrthoDB" id="9780552at2"/>
<dbReference type="Proteomes" id="UP000275941">
    <property type="component" value="Unassembled WGS sequence"/>
</dbReference>
<dbReference type="EMBL" id="UGIX01000001">
    <property type="protein sequence ID" value="STP63753.1"/>
    <property type="molecule type" value="Genomic_DNA"/>
</dbReference>
<evidence type="ECO:0000313" key="23">
    <source>
        <dbReference type="EMBL" id="WEH22451.1"/>
    </source>
</evidence>
<reference evidence="23 32" key="8">
    <citation type="submission" date="2023-02" db="EMBL/GenBank/DDBJ databases">
        <title>Results of the 2020 Genomic Proficiency Test for the network of European Union Reference Laboratory for Antimicrobial Resistance assessing whole genome sequencing capacities.</title>
        <authorList>
            <person name="Hoffmann M."/>
            <person name="Luo Y."/>
            <person name="Sorensen L.H."/>
            <person name="Pedersen S.K."/>
            <person name="Hendriksen R.S."/>
        </authorList>
    </citation>
    <scope>NUCLEOTIDE SEQUENCE [LARGE SCALE GENOMIC DNA]</scope>
    <source>
        <strain evidence="23 32">GENOMIC22-006</strain>
    </source>
</reference>
<evidence type="ECO:0000256" key="3">
    <source>
        <dbReference type="ARBA" id="ARBA00022475"/>
    </source>
</evidence>
<dbReference type="Proteomes" id="UP000429730">
    <property type="component" value="Unassembled WGS sequence"/>
</dbReference>
<dbReference type="Pfam" id="PF02096">
    <property type="entry name" value="60KD_IMP"/>
    <property type="match status" value="1"/>
</dbReference>
<evidence type="ECO:0000313" key="16">
    <source>
        <dbReference type="EMBL" id="MXS52881.1"/>
    </source>
</evidence>
<evidence type="ECO:0000313" key="31">
    <source>
        <dbReference type="Proteomes" id="UP000516122"/>
    </source>
</evidence>
<evidence type="ECO:0000313" key="15">
    <source>
        <dbReference type="EMBL" id="MDN3192098.1"/>
    </source>
</evidence>
<dbReference type="PROSITE" id="PS51257">
    <property type="entry name" value="PROKAR_LIPOPROTEIN"/>
    <property type="match status" value="1"/>
</dbReference>
<keyword evidence="7 12" id="KW-1133">Transmembrane helix</keyword>
<dbReference type="Proteomes" id="UP000244140">
    <property type="component" value="Unassembled WGS sequence"/>
</dbReference>
<dbReference type="EMBL" id="CP119528">
    <property type="protein sequence ID" value="WER42743.1"/>
    <property type="molecule type" value="Genomic_DNA"/>
</dbReference>
<dbReference type="GO" id="GO:0015031">
    <property type="term" value="P:protein transport"/>
    <property type="evidence" value="ECO:0007669"/>
    <property type="project" value="UniProtKB-KW"/>
</dbReference>
<keyword evidence="5 12" id="KW-0732">Signal</keyword>
<evidence type="ECO:0000313" key="27">
    <source>
        <dbReference type="Proteomes" id="UP000275941"/>
    </source>
</evidence>
<dbReference type="GeneID" id="60892561"/>
<keyword evidence="2 12" id="KW-0813">Transport</keyword>
<dbReference type="RefSeq" id="WP_002356010.1">
    <property type="nucleotide sequence ID" value="NZ_AP017623.1"/>
</dbReference>
<feature type="compositionally biased region" description="Basic and acidic residues" evidence="13">
    <location>
        <begin position="249"/>
        <end position="266"/>
    </location>
</feature>
<evidence type="ECO:0000256" key="2">
    <source>
        <dbReference type="ARBA" id="ARBA00022448"/>
    </source>
</evidence>
<evidence type="ECO:0000313" key="29">
    <source>
        <dbReference type="Proteomes" id="UP000292223"/>
    </source>
</evidence>
<evidence type="ECO:0000256" key="5">
    <source>
        <dbReference type="ARBA" id="ARBA00022729"/>
    </source>
</evidence>